<protein>
    <submittedName>
        <fullName evidence="1">F-box domain containing protein</fullName>
    </submittedName>
</protein>
<gene>
    <name evidence="1" type="ORF">CSOJ01_07797</name>
</gene>
<sequence length="529" mass="60320">MARVQRARSPLPTPHTPEDHRKLLGIWDTARTVRYRRILSISALDVEALYPLIAAYVAEPELAHSVEEIALATDIWSWEMWNWKCDCSESDNGFGSSSGAESYSRAIDDDAHAAMVSYARRVGLGSEDTESIVSRLNWKRDCLRGLDSHGGRLRQVLNRGWAAGATVLLFSLCPNVKTIFAGEADTGATSQFIARFLLRSNYGMLPRPALQKLESVKVAPGSHYHERCEYESTACYFSTIEPLDYVRAFHHLPQIKTLEMEGVSEYQNDFLLFPPGTSSFRSVRIRNSYLSYNLLGVIIRSSERLEEFEYSLGGLAYQDAGLVSACPKTLGKSLLQHKDWLQVLDLDIDADMPAKWEDEEEMVDDDDHPDDEYFAIDLAKSSGPLHHQDLEDGREFGYTIGSLSEFTALRRLSIGFTTLTGIATDRWAHGQSEERFRLPFRLVDALPPNLEYLYFYGYRPNHHVRKIEDIVEEFLEDVKERFPRLDVVGLDELVLGPGSKYGYELVVGEDEFWQRPQYDWEWATVHCFE</sequence>
<name>A0A8H6J7N4_9PEZI</name>
<dbReference type="AlphaFoldDB" id="A0A8H6J7N4"/>
<evidence type="ECO:0000313" key="1">
    <source>
        <dbReference type="EMBL" id="KAF6808029.1"/>
    </source>
</evidence>
<reference evidence="1 2" key="1">
    <citation type="journal article" date="2020" name="Phytopathology">
        <title>Genome Sequence Resources of Colletotrichum truncatum, C. plurivorum, C. musicola, and C. sojae: Four Species Pathogenic to Soybean (Glycine max).</title>
        <authorList>
            <person name="Rogerio F."/>
            <person name="Boufleur T.R."/>
            <person name="Ciampi-Guillardi M."/>
            <person name="Sukno S.A."/>
            <person name="Thon M.R."/>
            <person name="Massola Junior N.S."/>
            <person name="Baroncelli R."/>
        </authorList>
    </citation>
    <scope>NUCLEOTIDE SEQUENCE [LARGE SCALE GENOMIC DNA]</scope>
    <source>
        <strain evidence="1 2">LFN0009</strain>
    </source>
</reference>
<organism evidence="1 2">
    <name type="scientific">Colletotrichum sojae</name>
    <dbReference type="NCBI Taxonomy" id="2175907"/>
    <lineage>
        <taxon>Eukaryota</taxon>
        <taxon>Fungi</taxon>
        <taxon>Dikarya</taxon>
        <taxon>Ascomycota</taxon>
        <taxon>Pezizomycotina</taxon>
        <taxon>Sordariomycetes</taxon>
        <taxon>Hypocreomycetidae</taxon>
        <taxon>Glomerellales</taxon>
        <taxon>Glomerellaceae</taxon>
        <taxon>Colletotrichum</taxon>
        <taxon>Colletotrichum orchidearum species complex</taxon>
    </lineage>
</organism>
<keyword evidence="2" id="KW-1185">Reference proteome</keyword>
<dbReference type="Proteomes" id="UP000652219">
    <property type="component" value="Unassembled WGS sequence"/>
</dbReference>
<accession>A0A8H6J7N4</accession>
<dbReference type="EMBL" id="WIGN01000125">
    <property type="protein sequence ID" value="KAF6808029.1"/>
    <property type="molecule type" value="Genomic_DNA"/>
</dbReference>
<evidence type="ECO:0000313" key="2">
    <source>
        <dbReference type="Proteomes" id="UP000652219"/>
    </source>
</evidence>
<proteinExistence type="predicted"/>
<comment type="caution">
    <text evidence="1">The sequence shown here is derived from an EMBL/GenBank/DDBJ whole genome shotgun (WGS) entry which is preliminary data.</text>
</comment>